<dbReference type="PROSITE" id="PS51257">
    <property type="entry name" value="PROKAR_LIPOPROTEIN"/>
    <property type="match status" value="1"/>
</dbReference>
<keyword evidence="1" id="KW-0472">Membrane</keyword>
<evidence type="ECO:0000259" key="2">
    <source>
        <dbReference type="Pfam" id="PF06580"/>
    </source>
</evidence>
<dbReference type="EMBL" id="FNID01000002">
    <property type="protein sequence ID" value="SDM59590.1"/>
    <property type="molecule type" value="Genomic_DNA"/>
</dbReference>
<dbReference type="Proteomes" id="UP000199182">
    <property type="component" value="Unassembled WGS sequence"/>
</dbReference>
<evidence type="ECO:0000313" key="3">
    <source>
        <dbReference type="EMBL" id="SDM59590.1"/>
    </source>
</evidence>
<feature type="domain" description="Signal transduction histidine kinase internal region" evidence="2">
    <location>
        <begin position="382"/>
        <end position="459"/>
    </location>
</feature>
<feature type="transmembrane region" description="Helical" evidence="1">
    <location>
        <begin position="21"/>
        <end position="41"/>
    </location>
</feature>
<dbReference type="PANTHER" id="PTHR34220:SF7">
    <property type="entry name" value="SENSOR HISTIDINE KINASE YPDA"/>
    <property type="match status" value="1"/>
</dbReference>
<organism evidence="3 4">
    <name type="scientific">Acetanaerobacterium elongatum</name>
    <dbReference type="NCBI Taxonomy" id="258515"/>
    <lineage>
        <taxon>Bacteria</taxon>
        <taxon>Bacillati</taxon>
        <taxon>Bacillota</taxon>
        <taxon>Clostridia</taxon>
        <taxon>Eubacteriales</taxon>
        <taxon>Oscillospiraceae</taxon>
        <taxon>Acetanaerobacterium</taxon>
    </lineage>
</organism>
<reference evidence="3 4" key="1">
    <citation type="submission" date="2016-10" db="EMBL/GenBank/DDBJ databases">
        <authorList>
            <person name="de Groot N.N."/>
        </authorList>
    </citation>
    <scope>NUCLEOTIDE SEQUENCE [LARGE SCALE GENOMIC DNA]</scope>
    <source>
        <strain evidence="3 4">CGMCC 1.5012</strain>
    </source>
</reference>
<accession>A0A1G9UI34</accession>
<dbReference type="GO" id="GO:0000155">
    <property type="term" value="F:phosphorelay sensor kinase activity"/>
    <property type="evidence" value="ECO:0007669"/>
    <property type="project" value="InterPro"/>
</dbReference>
<keyword evidence="1" id="KW-0812">Transmembrane</keyword>
<dbReference type="RefSeq" id="WP_162840263.1">
    <property type="nucleotide sequence ID" value="NZ_FNID01000002.1"/>
</dbReference>
<keyword evidence="3" id="KW-0808">Transferase</keyword>
<dbReference type="AlphaFoldDB" id="A0A1G9UI34"/>
<name>A0A1G9UI34_9FIRM</name>
<proteinExistence type="predicted"/>
<evidence type="ECO:0000256" key="1">
    <source>
        <dbReference type="SAM" id="Phobius"/>
    </source>
</evidence>
<keyword evidence="3" id="KW-0418">Kinase</keyword>
<keyword evidence="4" id="KW-1185">Reference proteome</keyword>
<dbReference type="STRING" id="258515.SAMN05192585_10223"/>
<protein>
    <submittedName>
        <fullName evidence="3">Histidine kinase</fullName>
    </submittedName>
</protein>
<sequence>MAFDMLRTKRQKKSITISAKLALVMAFSLLACLLLLLGYMARGMVNSMRLGQASKETAVVEMRLGELENYYATLKSYSISIRNDEKFMKIISMPESTFEGGEYVKTLLRNIYYSRNDIHSFKVYLLGEDKNYTFEVGNTDVKENKNPPKNQIPGFTESLSNGDFLYISPSMQKDCLFTVTRTIIDIKTQEPLAVVVLEVDDSFFKAIARDSSRILALLDSGNRLYYSTNTSIVNATNMLYLSPYLVGQASAAGSVAQIKKDYYLLAYDTSKDTGWRLVSLEPESVIFQAVLNNSIRFMGVALSLALIGALVFFLYIRRLAKPLYALSDAMGSLAEGKPAVLENIKGGLEGELLNKRFLALSDRIETLQNQNSDILQQEQALRLEALEATFNPYFLCHVLQSIQLTAMRNGQDEIQTMTQTLYSMVDYAMNAEKCMSVAKEVEHVKEYLFLERVQVNDRLEYRITADKQVNGLKVPKILLQPMVESSIMRSLENHRDSLFIDIRIALNGNVLTVTVQDDAGATAAQAEEIKRQTGQLQHTAKQGITGTSLANLAARIGLMYGESASFNLTREGEDTVCLTLSIQQDEET</sequence>
<dbReference type="InterPro" id="IPR010559">
    <property type="entry name" value="Sig_transdc_His_kin_internal"/>
</dbReference>
<gene>
    <name evidence="3" type="ORF">SAMN05192585_10223</name>
</gene>
<keyword evidence="1" id="KW-1133">Transmembrane helix</keyword>
<dbReference type="Pfam" id="PF06580">
    <property type="entry name" value="His_kinase"/>
    <property type="match status" value="1"/>
</dbReference>
<dbReference type="InterPro" id="IPR050640">
    <property type="entry name" value="Bact_2-comp_sensor_kinase"/>
</dbReference>
<feature type="transmembrane region" description="Helical" evidence="1">
    <location>
        <begin position="297"/>
        <end position="316"/>
    </location>
</feature>
<dbReference type="PANTHER" id="PTHR34220">
    <property type="entry name" value="SENSOR HISTIDINE KINASE YPDA"/>
    <property type="match status" value="1"/>
</dbReference>
<evidence type="ECO:0000313" key="4">
    <source>
        <dbReference type="Proteomes" id="UP000199182"/>
    </source>
</evidence>
<dbReference type="GO" id="GO:0016020">
    <property type="term" value="C:membrane"/>
    <property type="evidence" value="ECO:0007669"/>
    <property type="project" value="InterPro"/>
</dbReference>